<keyword evidence="4 7" id="KW-1133">Transmembrane helix</keyword>
<dbReference type="Proteomes" id="UP000036987">
    <property type="component" value="Unassembled WGS sequence"/>
</dbReference>
<comment type="subcellular location">
    <subcellularLocation>
        <location evidence="1">Membrane</location>
        <topology evidence="1">Multi-pass membrane protein</topology>
    </subcellularLocation>
</comment>
<proteinExistence type="inferred from homology"/>
<dbReference type="InterPro" id="IPR045042">
    <property type="entry name" value="YnaI-like"/>
</dbReference>
<dbReference type="InterPro" id="IPR010920">
    <property type="entry name" value="LSM_dom_sf"/>
</dbReference>
<feature type="compositionally biased region" description="Polar residues" evidence="6">
    <location>
        <begin position="544"/>
        <end position="554"/>
    </location>
</feature>
<feature type="compositionally biased region" description="Polar residues" evidence="6">
    <location>
        <begin position="639"/>
        <end position="650"/>
    </location>
</feature>
<dbReference type="PANTHER" id="PTHR43634:SF2">
    <property type="entry name" value="LOW CONDUCTANCE MECHANOSENSITIVE CHANNEL YNAI"/>
    <property type="match status" value="1"/>
</dbReference>
<feature type="domain" description="Mechanosensitive channel protein 2/3 transmembrane" evidence="10">
    <location>
        <begin position="151"/>
        <end position="280"/>
    </location>
</feature>
<keyword evidence="12" id="KW-1185">Reference proteome</keyword>
<evidence type="ECO:0000256" key="6">
    <source>
        <dbReference type="SAM" id="MobiDB-lite"/>
    </source>
</evidence>
<protein>
    <submittedName>
        <fullName evidence="11">MscS family inner membrane protein ynaI</fullName>
    </submittedName>
</protein>
<dbReference type="AlphaFoldDB" id="A0A0K9PBD8"/>
<dbReference type="InterPro" id="IPR056876">
    <property type="entry name" value="Msl2-3_C"/>
</dbReference>
<feature type="transmembrane region" description="Helical" evidence="7">
    <location>
        <begin position="110"/>
        <end position="132"/>
    </location>
</feature>
<dbReference type="GO" id="GO:0009526">
    <property type="term" value="C:plastid envelope"/>
    <property type="evidence" value="ECO:0000318"/>
    <property type="project" value="GO_Central"/>
</dbReference>
<evidence type="ECO:0000256" key="1">
    <source>
        <dbReference type="ARBA" id="ARBA00004141"/>
    </source>
</evidence>
<dbReference type="GO" id="GO:0071470">
    <property type="term" value="P:cellular response to osmotic stress"/>
    <property type="evidence" value="ECO:0000318"/>
    <property type="project" value="GO_Central"/>
</dbReference>
<evidence type="ECO:0000259" key="8">
    <source>
        <dbReference type="Pfam" id="PF00924"/>
    </source>
</evidence>
<dbReference type="GO" id="GO:0016020">
    <property type="term" value="C:membrane"/>
    <property type="evidence" value="ECO:0007669"/>
    <property type="project" value="UniProtKB-SubCell"/>
</dbReference>
<evidence type="ECO:0000313" key="12">
    <source>
        <dbReference type="Proteomes" id="UP000036987"/>
    </source>
</evidence>
<dbReference type="InterPro" id="IPR006685">
    <property type="entry name" value="MscS_channel_2nd"/>
</dbReference>
<feature type="transmembrane region" description="Helical" evidence="7">
    <location>
        <begin position="233"/>
        <end position="252"/>
    </location>
</feature>
<evidence type="ECO:0000259" key="9">
    <source>
        <dbReference type="Pfam" id="PF24956"/>
    </source>
</evidence>
<dbReference type="Pfam" id="PF00924">
    <property type="entry name" value="MS_channel_2nd"/>
    <property type="match status" value="1"/>
</dbReference>
<keyword evidence="3 7" id="KW-0812">Transmembrane</keyword>
<dbReference type="SUPFAM" id="SSF50182">
    <property type="entry name" value="Sm-like ribonucleoproteins"/>
    <property type="match status" value="1"/>
</dbReference>
<dbReference type="InterPro" id="IPR023408">
    <property type="entry name" value="MscS_beta-dom_sf"/>
</dbReference>
<evidence type="ECO:0000256" key="2">
    <source>
        <dbReference type="ARBA" id="ARBA00008017"/>
    </source>
</evidence>
<evidence type="ECO:0000256" key="3">
    <source>
        <dbReference type="ARBA" id="ARBA00022692"/>
    </source>
</evidence>
<evidence type="ECO:0000259" key="10">
    <source>
        <dbReference type="Pfam" id="PF25237"/>
    </source>
</evidence>
<dbReference type="PANTHER" id="PTHR43634">
    <property type="entry name" value="OW CONDUCTANCE MECHANOSENSITIVE CHANNEL"/>
    <property type="match status" value="1"/>
</dbReference>
<dbReference type="OMA" id="VESIGWW"/>
<name>A0A0K9PBD8_ZOSMR</name>
<dbReference type="Pfam" id="PF25237">
    <property type="entry name" value="MSL2_3"/>
    <property type="match status" value="1"/>
</dbReference>
<feature type="domain" description="Mechanosensitive ion channel protein 2/3 C-terminal" evidence="9">
    <location>
        <begin position="357"/>
        <end position="442"/>
    </location>
</feature>
<sequence>MMAIGSPLRLTNEAGNFRNFKLEIKGRTHLQMVSLYSNSTKRSFLHRKDLWGLQFSYKMNRPLHIIPHQHINFKHPSFLVRGSANVTTILKSSTIAVSRSYDALLRCPPLLQITSAIGLIAFTLWGFGPLLRHIRDFFKHKKDNNWEKSRTRYIFISYLRPMLLWFGVILIYRALDPIVLSKEASQAIKNRILNFIRLLSTVITFAYCLSSFIQQMKKFLLPTNESNGARSMAFQFVSSILYPLVWVVAASLFMELLGYSTQKWLTAGGLGTVLLTLAGREILTNFLSSLIIHATQPFVLNEWIQMRIDGNEVSGNVESIGWWTPTIIRGDDREAIHIPNHKFTVNIVRNLTQKTHWRLKTHFAISYLDADKIGNIVADMRKVLAKNPQVEQQRLHRRVFLDFIEPENQSFMILISCFAKTSHFEEFLGIKGDILLDLLRIINHHGARLATPLRTIQKLYSNDDPEIIPFTETIIQPSGVHMNYPLYLIDSATKMNNDNEVSRPLKNLSRLDQSAIDLSRSSEVSNLENEQKLTVMMSKKEGNSDVSDPSSNQIDVPDKRQSKLKSRPDESDSVKLNSTSSSELCDSAEIEKTNMMLPRTRSSSLEDNLVLGVALDGSKRTLSIEQNIDIESEEIATPQKRQGTSWKPEK</sequence>
<keyword evidence="5 7" id="KW-0472">Membrane</keyword>
<evidence type="ECO:0000256" key="7">
    <source>
        <dbReference type="SAM" id="Phobius"/>
    </source>
</evidence>
<feature type="compositionally biased region" description="Basic and acidic residues" evidence="6">
    <location>
        <begin position="556"/>
        <end position="573"/>
    </location>
</feature>
<feature type="region of interest" description="Disordered" evidence="6">
    <location>
        <begin position="540"/>
        <end position="582"/>
    </location>
</feature>
<evidence type="ECO:0000256" key="5">
    <source>
        <dbReference type="ARBA" id="ARBA00023136"/>
    </source>
</evidence>
<feature type="transmembrane region" description="Helical" evidence="7">
    <location>
        <begin position="153"/>
        <end position="175"/>
    </location>
</feature>
<feature type="transmembrane region" description="Helical" evidence="7">
    <location>
        <begin position="195"/>
        <end position="213"/>
    </location>
</feature>
<dbReference type="GO" id="GO:0005216">
    <property type="term" value="F:monoatomic ion channel activity"/>
    <property type="evidence" value="ECO:0000318"/>
    <property type="project" value="GO_Central"/>
</dbReference>
<evidence type="ECO:0000256" key="4">
    <source>
        <dbReference type="ARBA" id="ARBA00022989"/>
    </source>
</evidence>
<comment type="caution">
    <text evidence="11">The sequence shown here is derived from an EMBL/GenBank/DDBJ whole genome shotgun (WGS) entry which is preliminary data.</text>
</comment>
<reference evidence="12" key="1">
    <citation type="journal article" date="2016" name="Nature">
        <title>The genome of the seagrass Zostera marina reveals angiosperm adaptation to the sea.</title>
        <authorList>
            <person name="Olsen J.L."/>
            <person name="Rouze P."/>
            <person name="Verhelst B."/>
            <person name="Lin Y.-C."/>
            <person name="Bayer T."/>
            <person name="Collen J."/>
            <person name="Dattolo E."/>
            <person name="De Paoli E."/>
            <person name="Dittami S."/>
            <person name="Maumus F."/>
            <person name="Michel G."/>
            <person name="Kersting A."/>
            <person name="Lauritano C."/>
            <person name="Lohaus R."/>
            <person name="Toepel M."/>
            <person name="Tonon T."/>
            <person name="Vanneste K."/>
            <person name="Amirebrahimi M."/>
            <person name="Brakel J."/>
            <person name="Bostroem C."/>
            <person name="Chovatia M."/>
            <person name="Grimwood J."/>
            <person name="Jenkins J.W."/>
            <person name="Jueterbock A."/>
            <person name="Mraz A."/>
            <person name="Stam W.T."/>
            <person name="Tice H."/>
            <person name="Bornberg-Bauer E."/>
            <person name="Green P.J."/>
            <person name="Pearson G.A."/>
            <person name="Procaccini G."/>
            <person name="Duarte C.M."/>
            <person name="Schmutz J."/>
            <person name="Reusch T.B.H."/>
            <person name="Van de Peer Y."/>
        </authorList>
    </citation>
    <scope>NUCLEOTIDE SEQUENCE [LARGE SCALE GENOMIC DNA]</scope>
    <source>
        <strain evidence="12">cv. Finnish</strain>
    </source>
</reference>
<dbReference type="Gene3D" id="2.30.30.60">
    <property type="match status" value="1"/>
</dbReference>
<feature type="domain" description="Mechanosensitive ion channel MscS" evidence="8">
    <location>
        <begin position="282"/>
        <end position="352"/>
    </location>
</feature>
<dbReference type="OrthoDB" id="1676006at2759"/>
<organism evidence="11 12">
    <name type="scientific">Zostera marina</name>
    <name type="common">Eelgrass</name>
    <dbReference type="NCBI Taxonomy" id="29655"/>
    <lineage>
        <taxon>Eukaryota</taxon>
        <taxon>Viridiplantae</taxon>
        <taxon>Streptophyta</taxon>
        <taxon>Embryophyta</taxon>
        <taxon>Tracheophyta</taxon>
        <taxon>Spermatophyta</taxon>
        <taxon>Magnoliopsida</taxon>
        <taxon>Liliopsida</taxon>
        <taxon>Zosteraceae</taxon>
        <taxon>Zostera</taxon>
    </lineage>
</organism>
<dbReference type="InterPro" id="IPR057483">
    <property type="entry name" value="MSL2/3_TM_dom"/>
</dbReference>
<dbReference type="EMBL" id="LFYR01001032">
    <property type="protein sequence ID" value="KMZ65510.1"/>
    <property type="molecule type" value="Genomic_DNA"/>
</dbReference>
<gene>
    <name evidence="11" type="ORF">ZOSMA_31G00980</name>
</gene>
<dbReference type="Pfam" id="PF24956">
    <property type="entry name" value="Msl2-3_C"/>
    <property type="match status" value="1"/>
</dbReference>
<feature type="region of interest" description="Disordered" evidence="6">
    <location>
        <begin position="631"/>
        <end position="650"/>
    </location>
</feature>
<comment type="similarity">
    <text evidence="2">Belongs to the MscS (TC 1.A.23) family.</text>
</comment>
<dbReference type="STRING" id="29655.A0A0K9PBD8"/>
<dbReference type="Gene3D" id="1.10.287.1260">
    <property type="match status" value="1"/>
</dbReference>
<accession>A0A0K9PBD8</accession>
<evidence type="ECO:0000313" key="11">
    <source>
        <dbReference type="EMBL" id="KMZ65510.1"/>
    </source>
</evidence>